<keyword evidence="3 7" id="KW-0347">Helicase</keyword>
<feature type="compositionally biased region" description="Pro residues" evidence="5">
    <location>
        <begin position="170"/>
        <end position="184"/>
    </location>
</feature>
<dbReference type="Gene3D" id="3.40.50.300">
    <property type="entry name" value="P-loop containing nucleotide triphosphate hydrolases"/>
    <property type="match status" value="1"/>
</dbReference>
<keyword evidence="1" id="KW-0547">Nucleotide-binding</keyword>
<feature type="compositionally biased region" description="Polar residues" evidence="5">
    <location>
        <begin position="509"/>
        <end position="522"/>
    </location>
</feature>
<dbReference type="GO" id="GO:0016787">
    <property type="term" value="F:hydrolase activity"/>
    <property type="evidence" value="ECO:0007669"/>
    <property type="project" value="UniProtKB-KW"/>
</dbReference>
<dbReference type="EMBL" id="CASHTH010002164">
    <property type="protein sequence ID" value="CAI8025560.1"/>
    <property type="molecule type" value="Genomic_DNA"/>
</dbReference>
<dbReference type="GO" id="GO:0009338">
    <property type="term" value="C:exodeoxyribonuclease V complex"/>
    <property type="evidence" value="ECO:0007669"/>
    <property type="project" value="TreeGrafter"/>
</dbReference>
<dbReference type="PANTHER" id="PTHR43788">
    <property type="entry name" value="DNA2/NAM7 HELICASE FAMILY MEMBER"/>
    <property type="match status" value="1"/>
</dbReference>
<evidence type="ECO:0000313" key="8">
    <source>
        <dbReference type="Proteomes" id="UP001174909"/>
    </source>
</evidence>
<reference evidence="7" key="1">
    <citation type="submission" date="2023-03" db="EMBL/GenBank/DDBJ databases">
        <authorList>
            <person name="Steffen K."/>
            <person name="Cardenas P."/>
        </authorList>
    </citation>
    <scope>NUCLEOTIDE SEQUENCE</scope>
</reference>
<feature type="region of interest" description="Disordered" evidence="5">
    <location>
        <begin position="1"/>
        <end position="32"/>
    </location>
</feature>
<dbReference type="PANTHER" id="PTHR43788:SF6">
    <property type="entry name" value="DNA HELICASE B"/>
    <property type="match status" value="1"/>
</dbReference>
<dbReference type="Proteomes" id="UP001174909">
    <property type="component" value="Unassembled WGS sequence"/>
</dbReference>
<comment type="caution">
    <text evidence="7">The sequence shown here is derived from an EMBL/GenBank/DDBJ whole genome shotgun (WGS) entry which is preliminary data.</text>
</comment>
<evidence type="ECO:0000256" key="5">
    <source>
        <dbReference type="SAM" id="MobiDB-lite"/>
    </source>
</evidence>
<sequence length="559" mass="61296">MCPLLLPETGHQNQTPAQEREAGAGRPHPLPPCPPVNPWSQVAVFRVDDVQGKEFRALLLSTVRTCYARDDDDLEEDAGFLTNPKLFNTAVTRAKEWLVVCGEPVTLCTVGSNRLCWVELIKKCLRDLDSFEYPNAARFEALLQTKLFTRKILEKKNKQFFQNIRKVQTPPIPQQQAPPLPPPSAVSMASPVSAPATSPPTTGPSPGVGFPGLPAEVRHQTLRSHVAEMAAQGNDDVTISKITEELLKLSVEEQASLVARPDVLRHRVREVESILRRPGPTAALLNATTVPNPILGQGVVPPVTPMTPALYPMAVVAHKYAPDLPPFLTSIIDGLTNYMKWCDMHLQNPQNNRPGLKENLSRQRANLGRQSELVNQQITMYRELLQIVRSTTSVGVENPGIRAPHVLSATQPPFIPGRPPPVFAQPPIHPAIHQQQLAQQQQQQQQLAQQQQQRQVYQGASGPGGQVRPGLVDPGRHTHFTSPAASASAFAYGMTSYFPKAEPGKEQPVTVQTNLPPSQSKRLSPLEAAINDVSSRSSPVPRPPEAGNDLYLSDDEFNS</sequence>
<dbReference type="GO" id="GO:0017116">
    <property type="term" value="F:single-stranded DNA helicase activity"/>
    <property type="evidence" value="ECO:0007669"/>
    <property type="project" value="TreeGrafter"/>
</dbReference>
<evidence type="ECO:0000259" key="6">
    <source>
        <dbReference type="Pfam" id="PF13087"/>
    </source>
</evidence>
<evidence type="ECO:0000256" key="2">
    <source>
        <dbReference type="ARBA" id="ARBA00022801"/>
    </source>
</evidence>
<dbReference type="InterPro" id="IPR041679">
    <property type="entry name" value="DNA2/NAM7-like_C"/>
</dbReference>
<gene>
    <name evidence="7" type="ORF">GBAR_LOCUS14752</name>
</gene>
<dbReference type="GO" id="GO:0006310">
    <property type="term" value="P:DNA recombination"/>
    <property type="evidence" value="ECO:0007669"/>
    <property type="project" value="TreeGrafter"/>
</dbReference>
<dbReference type="InterPro" id="IPR050534">
    <property type="entry name" value="Coronavir_polyprotein_1ab"/>
</dbReference>
<evidence type="ECO:0000313" key="7">
    <source>
        <dbReference type="EMBL" id="CAI8025560.1"/>
    </source>
</evidence>
<keyword evidence="4" id="KW-0067">ATP-binding</keyword>
<keyword evidence="2" id="KW-0378">Hydrolase</keyword>
<feature type="compositionally biased region" description="Low complexity" evidence="5">
    <location>
        <begin position="185"/>
        <end position="196"/>
    </location>
</feature>
<dbReference type="AlphaFoldDB" id="A0AA35S8R3"/>
<feature type="compositionally biased region" description="Low complexity" evidence="5">
    <location>
        <begin position="432"/>
        <end position="453"/>
    </location>
</feature>
<keyword evidence="8" id="KW-1185">Reference proteome</keyword>
<evidence type="ECO:0000256" key="4">
    <source>
        <dbReference type="ARBA" id="ARBA00022840"/>
    </source>
</evidence>
<proteinExistence type="predicted"/>
<feature type="region of interest" description="Disordered" evidence="5">
    <location>
        <begin position="170"/>
        <end position="209"/>
    </location>
</feature>
<evidence type="ECO:0000256" key="1">
    <source>
        <dbReference type="ARBA" id="ARBA00022741"/>
    </source>
</evidence>
<organism evidence="7 8">
    <name type="scientific">Geodia barretti</name>
    <name type="common">Barrett's horny sponge</name>
    <dbReference type="NCBI Taxonomy" id="519541"/>
    <lineage>
        <taxon>Eukaryota</taxon>
        <taxon>Metazoa</taxon>
        <taxon>Porifera</taxon>
        <taxon>Demospongiae</taxon>
        <taxon>Heteroscleromorpha</taxon>
        <taxon>Tetractinellida</taxon>
        <taxon>Astrophorina</taxon>
        <taxon>Geodiidae</taxon>
        <taxon>Geodia</taxon>
    </lineage>
</organism>
<feature type="region of interest" description="Disordered" evidence="5">
    <location>
        <begin position="432"/>
        <end position="480"/>
    </location>
</feature>
<evidence type="ECO:0000256" key="3">
    <source>
        <dbReference type="ARBA" id="ARBA00022806"/>
    </source>
</evidence>
<dbReference type="InterPro" id="IPR027417">
    <property type="entry name" value="P-loop_NTPase"/>
</dbReference>
<dbReference type="Pfam" id="PF13087">
    <property type="entry name" value="AAA_12"/>
    <property type="match status" value="1"/>
</dbReference>
<dbReference type="GO" id="GO:0005524">
    <property type="term" value="F:ATP binding"/>
    <property type="evidence" value="ECO:0007669"/>
    <property type="project" value="UniProtKB-KW"/>
</dbReference>
<feature type="domain" description="DNA2/NAM7 helicase-like C-terminal" evidence="6">
    <location>
        <begin position="41"/>
        <end position="103"/>
    </location>
</feature>
<feature type="region of interest" description="Disordered" evidence="5">
    <location>
        <begin position="502"/>
        <end position="559"/>
    </location>
</feature>
<accession>A0AA35S8R3</accession>
<protein>
    <submittedName>
        <fullName evidence="7">Probable helicase with zinc finger domain</fullName>
    </submittedName>
</protein>
<name>A0AA35S8R3_GEOBA</name>